<evidence type="ECO:0000313" key="1">
    <source>
        <dbReference type="EMBL" id="VDL65753.1"/>
    </source>
</evidence>
<name>A0A0N4XI11_NIPBR</name>
<sequence>MLDSLGGKQISPWFDTLSSTMNSNSSVSSGSPPNFSQFGNSELQRPSWLFNSQVREDHPRLFLYLDFLFI</sequence>
<accession>A0A0N4XI11</accession>
<evidence type="ECO:0000313" key="2">
    <source>
        <dbReference type="Proteomes" id="UP000271162"/>
    </source>
</evidence>
<keyword evidence="2" id="KW-1185">Reference proteome</keyword>
<dbReference type="AlphaFoldDB" id="A0A0N4XI11"/>
<dbReference type="WBParaSite" id="NBR_0000216301-mRNA-1">
    <property type="protein sequence ID" value="NBR_0000216301-mRNA-1"/>
    <property type="gene ID" value="NBR_0000216301"/>
</dbReference>
<organism evidence="3">
    <name type="scientific">Nippostrongylus brasiliensis</name>
    <name type="common">Rat hookworm</name>
    <dbReference type="NCBI Taxonomy" id="27835"/>
    <lineage>
        <taxon>Eukaryota</taxon>
        <taxon>Metazoa</taxon>
        <taxon>Ecdysozoa</taxon>
        <taxon>Nematoda</taxon>
        <taxon>Chromadorea</taxon>
        <taxon>Rhabditida</taxon>
        <taxon>Rhabditina</taxon>
        <taxon>Rhabditomorpha</taxon>
        <taxon>Strongyloidea</taxon>
        <taxon>Heligmosomidae</taxon>
        <taxon>Nippostrongylus</taxon>
    </lineage>
</organism>
<dbReference type="Proteomes" id="UP000271162">
    <property type="component" value="Unassembled WGS sequence"/>
</dbReference>
<reference evidence="1 2" key="2">
    <citation type="submission" date="2018-11" db="EMBL/GenBank/DDBJ databases">
        <authorList>
            <consortium name="Pathogen Informatics"/>
        </authorList>
    </citation>
    <scope>NUCLEOTIDE SEQUENCE [LARGE SCALE GENOMIC DNA]</scope>
</reference>
<reference evidence="3" key="1">
    <citation type="submission" date="2017-02" db="UniProtKB">
        <authorList>
            <consortium name="WormBaseParasite"/>
        </authorList>
    </citation>
    <scope>IDENTIFICATION</scope>
</reference>
<dbReference type="EMBL" id="UYSL01002277">
    <property type="protein sequence ID" value="VDL65753.1"/>
    <property type="molecule type" value="Genomic_DNA"/>
</dbReference>
<protein>
    <submittedName>
        <fullName evidence="3">Ovule protein</fullName>
    </submittedName>
</protein>
<gene>
    <name evidence="1" type="ORF">NBR_LOCUS2164</name>
</gene>
<proteinExistence type="predicted"/>
<evidence type="ECO:0000313" key="3">
    <source>
        <dbReference type="WBParaSite" id="NBR_0000216301-mRNA-1"/>
    </source>
</evidence>